<reference evidence="3 4" key="3">
    <citation type="journal article" date="2010" name="BMC Genomics">
        <title>Transcriptome sequencing and comparative analysis of cucumber flowers with different sex types.</title>
        <authorList>
            <person name="Guo S."/>
            <person name="Zheng Y."/>
            <person name="Joung J.G."/>
            <person name="Liu S."/>
            <person name="Zhang Z."/>
            <person name="Crasta O.R."/>
            <person name="Sobral B.W."/>
            <person name="Xu Y."/>
            <person name="Huang S."/>
            <person name="Fei Z."/>
        </authorList>
    </citation>
    <scope>NUCLEOTIDE SEQUENCE [LARGE SCALE GENOMIC DNA]</scope>
    <source>
        <strain evidence="4">cv. 9930</strain>
    </source>
</reference>
<dbReference type="InterPro" id="IPR017972">
    <property type="entry name" value="Cyt_P450_CS"/>
</dbReference>
<dbReference type="GO" id="GO:0004497">
    <property type="term" value="F:monooxygenase activity"/>
    <property type="evidence" value="ECO:0000318"/>
    <property type="project" value="GO_Central"/>
</dbReference>
<gene>
    <name evidence="3" type="ORF">Csa_4G043910</name>
</gene>
<dbReference type="SUPFAM" id="SSF48264">
    <property type="entry name" value="Cytochrome P450"/>
    <property type="match status" value="2"/>
</dbReference>
<dbReference type="PROSITE" id="PS00086">
    <property type="entry name" value="CYTOCHROME_P450"/>
    <property type="match status" value="1"/>
</dbReference>
<evidence type="ECO:0008006" key="5">
    <source>
        <dbReference type="Google" id="ProtNLM"/>
    </source>
</evidence>
<comment type="similarity">
    <text evidence="1">Belongs to the cytochrome P450 family.</text>
</comment>
<reference evidence="3 4" key="4">
    <citation type="journal article" date="2011" name="BMC Genomics">
        <title>RNA-Seq improves annotation of protein-coding genes in the cucumber genome.</title>
        <authorList>
            <person name="Li Z."/>
            <person name="Zhang Z."/>
            <person name="Yan P."/>
            <person name="Huang S."/>
            <person name="Fei Z."/>
            <person name="Lin K."/>
        </authorList>
    </citation>
    <scope>NUCLEOTIDE SEQUENCE [LARGE SCALE GENOMIC DNA]</scope>
    <source>
        <strain evidence="4">cv. 9930</strain>
    </source>
</reference>
<dbReference type="Gene3D" id="1.10.630.10">
    <property type="entry name" value="Cytochrome P450"/>
    <property type="match status" value="2"/>
</dbReference>
<reference evidence="3 4" key="2">
    <citation type="journal article" date="2009" name="PLoS ONE">
        <title>An integrated genetic and cytogenetic map of the cucumber genome.</title>
        <authorList>
            <person name="Ren Y."/>
            <person name="Zhang Z."/>
            <person name="Liu J."/>
            <person name="Staub J.E."/>
            <person name="Han Y."/>
            <person name="Cheng Z."/>
            <person name="Li X."/>
            <person name="Lu J."/>
            <person name="Miao H."/>
            <person name="Kang H."/>
            <person name="Xie B."/>
            <person name="Gu X."/>
            <person name="Wang X."/>
            <person name="Du Y."/>
            <person name="Jin W."/>
            <person name="Huang S."/>
        </authorList>
    </citation>
    <scope>NUCLEOTIDE SEQUENCE [LARGE SCALE GENOMIC DNA]</scope>
    <source>
        <strain evidence="4">cv. 9930</strain>
    </source>
</reference>
<evidence type="ECO:0000313" key="3">
    <source>
        <dbReference type="EMBL" id="KGN53275.1"/>
    </source>
</evidence>
<evidence type="ECO:0000256" key="2">
    <source>
        <dbReference type="SAM" id="MobiDB-lite"/>
    </source>
</evidence>
<organism evidence="3 4">
    <name type="scientific">Cucumis sativus</name>
    <name type="common">Cucumber</name>
    <dbReference type="NCBI Taxonomy" id="3659"/>
    <lineage>
        <taxon>Eukaryota</taxon>
        <taxon>Viridiplantae</taxon>
        <taxon>Streptophyta</taxon>
        <taxon>Embryophyta</taxon>
        <taxon>Tracheophyta</taxon>
        <taxon>Spermatophyta</taxon>
        <taxon>Magnoliopsida</taxon>
        <taxon>eudicotyledons</taxon>
        <taxon>Gunneridae</taxon>
        <taxon>Pentapetalae</taxon>
        <taxon>rosids</taxon>
        <taxon>fabids</taxon>
        <taxon>Cucurbitales</taxon>
        <taxon>Cucurbitaceae</taxon>
        <taxon>Benincaseae</taxon>
        <taxon>Cucumis</taxon>
    </lineage>
</organism>
<dbReference type="EMBL" id="CM002925">
    <property type="protein sequence ID" value="KGN53275.1"/>
    <property type="molecule type" value="Genomic_DNA"/>
</dbReference>
<accession>A0A0A0KUF6</accession>
<dbReference type="InterPro" id="IPR053062">
    <property type="entry name" value="CYP450_84A"/>
</dbReference>
<dbReference type="Pfam" id="PF00067">
    <property type="entry name" value="p450"/>
    <property type="match status" value="2"/>
</dbReference>
<dbReference type="InterPro" id="IPR036396">
    <property type="entry name" value="Cyt_P450_sf"/>
</dbReference>
<keyword evidence="4" id="KW-1185">Reference proteome</keyword>
<reference evidence="3 4" key="1">
    <citation type="journal article" date="2009" name="Nat. Genet.">
        <title>The genome of the cucumber, Cucumis sativus L.</title>
        <authorList>
            <person name="Huang S."/>
            <person name="Li R."/>
            <person name="Zhang Z."/>
            <person name="Li L."/>
            <person name="Gu X."/>
            <person name="Fan W."/>
            <person name="Lucas W.J."/>
            <person name="Wang X."/>
            <person name="Xie B."/>
            <person name="Ni P."/>
            <person name="Ren Y."/>
            <person name="Zhu H."/>
            <person name="Li J."/>
            <person name="Lin K."/>
            <person name="Jin W."/>
            <person name="Fei Z."/>
            <person name="Li G."/>
            <person name="Staub J."/>
            <person name="Kilian A."/>
            <person name="van der Vossen E.A."/>
            <person name="Wu Y."/>
            <person name="Guo J."/>
            <person name="He J."/>
            <person name="Jia Z."/>
            <person name="Ren Y."/>
            <person name="Tian G."/>
            <person name="Lu Y."/>
            <person name="Ruan J."/>
            <person name="Qian W."/>
            <person name="Wang M."/>
            <person name="Huang Q."/>
            <person name="Li B."/>
            <person name="Xuan Z."/>
            <person name="Cao J."/>
            <person name="Asan"/>
            <person name="Wu Z."/>
            <person name="Zhang J."/>
            <person name="Cai Q."/>
            <person name="Bai Y."/>
            <person name="Zhao B."/>
            <person name="Han Y."/>
            <person name="Li Y."/>
            <person name="Li X."/>
            <person name="Wang S."/>
            <person name="Shi Q."/>
            <person name="Liu S."/>
            <person name="Cho W.K."/>
            <person name="Kim J.Y."/>
            <person name="Xu Y."/>
            <person name="Heller-Uszynska K."/>
            <person name="Miao H."/>
            <person name="Cheng Z."/>
            <person name="Zhang S."/>
            <person name="Wu J."/>
            <person name="Yang Y."/>
            <person name="Kang H."/>
            <person name="Li M."/>
            <person name="Liang H."/>
            <person name="Ren X."/>
            <person name="Shi Z."/>
            <person name="Wen M."/>
            <person name="Jian M."/>
            <person name="Yang H."/>
            <person name="Zhang G."/>
            <person name="Yang Z."/>
            <person name="Chen R."/>
            <person name="Liu S."/>
            <person name="Li J."/>
            <person name="Ma L."/>
            <person name="Liu H."/>
            <person name="Zhou Y."/>
            <person name="Zhao J."/>
            <person name="Fang X."/>
            <person name="Li G."/>
            <person name="Fang L."/>
            <person name="Li Y."/>
            <person name="Liu D."/>
            <person name="Zheng H."/>
            <person name="Zhang Y."/>
            <person name="Qin N."/>
            <person name="Li Z."/>
            <person name="Yang G."/>
            <person name="Yang S."/>
            <person name="Bolund L."/>
            <person name="Kristiansen K."/>
            <person name="Zheng H."/>
            <person name="Li S."/>
            <person name="Zhang X."/>
            <person name="Yang H."/>
            <person name="Wang J."/>
            <person name="Sun R."/>
            <person name="Zhang B."/>
            <person name="Jiang S."/>
            <person name="Wang J."/>
            <person name="Du Y."/>
            <person name="Li S."/>
        </authorList>
    </citation>
    <scope>NUCLEOTIDE SEQUENCE [LARGE SCALE GENOMIC DNA]</scope>
    <source>
        <strain evidence="4">cv. 9930</strain>
    </source>
</reference>
<sequence>MVDELLAFYSEDEGGNNKSEFEDLHLQTTIKLTRDNIKAIIMDVMFGGTETVASAIEWTMADHDKPRRPRKASTATRRHRRPSPPSTRIRLTQSNIPQMHSERNSPSPPADSGAPPRNGSRNRTRGLSDSCQVSCLHQRIGDRSGREVLGGPDIFRPARFEIEGAADFKGGDFEFVPFGSGRRSCPGMQLVVYAVEMAVANLG</sequence>
<evidence type="ECO:0000313" key="4">
    <source>
        <dbReference type="Proteomes" id="UP000029981"/>
    </source>
</evidence>
<dbReference type="Gramene" id="KGN53275">
    <property type="protein sequence ID" value="KGN53275"/>
    <property type="gene ID" value="Csa_4G043910"/>
</dbReference>
<protein>
    <recommendedName>
        <fullName evidence="5">Cytochrome P450</fullName>
    </recommendedName>
</protein>
<dbReference type="GO" id="GO:0016705">
    <property type="term" value="F:oxidoreductase activity, acting on paired donors, with incorporation or reduction of molecular oxygen"/>
    <property type="evidence" value="ECO:0007669"/>
    <property type="project" value="InterPro"/>
</dbReference>
<evidence type="ECO:0000256" key="1">
    <source>
        <dbReference type="RuleBase" id="RU000461"/>
    </source>
</evidence>
<keyword evidence="1" id="KW-0408">Iron</keyword>
<feature type="compositionally biased region" description="Polar residues" evidence="2">
    <location>
        <begin position="119"/>
        <end position="130"/>
    </location>
</feature>
<keyword evidence="1" id="KW-0349">Heme</keyword>
<dbReference type="InterPro" id="IPR001128">
    <property type="entry name" value="Cyt_P450"/>
</dbReference>
<dbReference type="AlphaFoldDB" id="A0A0A0KUF6"/>
<feature type="region of interest" description="Disordered" evidence="2">
    <location>
        <begin position="60"/>
        <end position="130"/>
    </location>
</feature>
<dbReference type="GO" id="GO:0005506">
    <property type="term" value="F:iron ion binding"/>
    <property type="evidence" value="ECO:0007669"/>
    <property type="project" value="InterPro"/>
</dbReference>
<keyword evidence="1" id="KW-0503">Monooxygenase</keyword>
<dbReference type="GO" id="GO:0020037">
    <property type="term" value="F:heme binding"/>
    <property type="evidence" value="ECO:0007669"/>
    <property type="project" value="InterPro"/>
</dbReference>
<proteinExistence type="inferred from homology"/>
<dbReference type="PANTHER" id="PTHR47945:SF5">
    <property type="entry name" value="CYTOCHROME P450 84A1-RELATED"/>
    <property type="match status" value="1"/>
</dbReference>
<dbReference type="Proteomes" id="UP000029981">
    <property type="component" value="Chromosome 4"/>
</dbReference>
<feature type="compositionally biased region" description="Basic residues" evidence="2">
    <location>
        <begin position="66"/>
        <end position="82"/>
    </location>
</feature>
<name>A0A0A0KUF6_CUCSA</name>
<keyword evidence="1" id="KW-0560">Oxidoreductase</keyword>
<dbReference type="PANTHER" id="PTHR47945">
    <property type="entry name" value="CYTOCHROME P450 84A1-RELATED"/>
    <property type="match status" value="1"/>
</dbReference>
<keyword evidence="1" id="KW-0479">Metal-binding</keyword>